<keyword evidence="1" id="KW-0808">Transferase</keyword>
<dbReference type="Gene3D" id="3.40.630.30">
    <property type="match status" value="1"/>
</dbReference>
<dbReference type="GO" id="GO:0016740">
    <property type="term" value="F:transferase activity"/>
    <property type="evidence" value="ECO:0007669"/>
    <property type="project" value="UniProtKB-KW"/>
</dbReference>
<dbReference type="Proteomes" id="UP000290287">
    <property type="component" value="Unassembled WGS sequence"/>
</dbReference>
<organism evidence="1 2">
    <name type="scientific">Veronia nyctiphanis</name>
    <dbReference type="NCBI Taxonomy" id="1278244"/>
    <lineage>
        <taxon>Bacteria</taxon>
        <taxon>Pseudomonadati</taxon>
        <taxon>Pseudomonadota</taxon>
        <taxon>Gammaproteobacteria</taxon>
        <taxon>Vibrionales</taxon>
        <taxon>Vibrionaceae</taxon>
        <taxon>Veronia</taxon>
    </lineage>
</organism>
<dbReference type="RefSeq" id="WP_129122322.1">
    <property type="nucleotide sequence ID" value="NZ_PEIB01000011.1"/>
</dbReference>
<evidence type="ECO:0000313" key="2">
    <source>
        <dbReference type="Proteomes" id="UP000290287"/>
    </source>
</evidence>
<dbReference type="InterPro" id="IPR007434">
    <property type="entry name" value="FemAB-like"/>
</dbReference>
<dbReference type="SUPFAM" id="SSF55729">
    <property type="entry name" value="Acyl-CoA N-acyltransferases (Nat)"/>
    <property type="match status" value="1"/>
</dbReference>
<dbReference type="AlphaFoldDB" id="A0A4Q0YRM5"/>
<sequence length="391" mass="45720">MVDKQFPEINFRREVHSSLDAFDPVEWDQLAGNDNPFCLYAFFKALEQSQAITSHTGWSPQYVSVYQNDKLIAVAPCFIKSHPMGEYVFDWSWADAYEAHGLDYYPKLVCAIPFTPVTGPRYFIHPSADYHIVSALLLEQVEALARQYESSGFHILFPEKSEIQLPCHAELAVRQSVQFHWYNRGYSHFDDFLASLTSRKRKSIRKERKSALENDVTICVKEGENISEDDWRQFYCFYRNTYLKRSGHEGYLNETFFMHLGVTMPNNLVLICGMRNEKIVAASLFLRSSSTLFGRYWGCSEEHNHLHFELCYYQGIEYCIENQLTVFEAGAQGEHKLIRGFEPIWTYSLHKLFHPQFHSAIEDFVDREKQHLDLYKKDAEKCLPYKHTAES</sequence>
<accession>A0A4Q0YRM5</accession>
<reference evidence="1 2" key="1">
    <citation type="submission" date="2017-10" db="EMBL/GenBank/DDBJ databases">
        <title>Nyctiphanis sp. nov., isolated from the stomach of the euphausiid Nyctiphanes simplex (Hansen, 1911) in the Gulf of California.</title>
        <authorList>
            <person name="Gomez-Gil B."/>
            <person name="Aguilar-Mendez M."/>
            <person name="Lopez-Cortes A."/>
            <person name="Gomez-Gutierrez J."/>
            <person name="Roque A."/>
            <person name="Lang E."/>
            <person name="Gonzalez-Castillo A."/>
        </authorList>
    </citation>
    <scope>NUCLEOTIDE SEQUENCE [LARGE SCALE GENOMIC DNA]</scope>
    <source>
        <strain evidence="1 2">CAIM 600</strain>
    </source>
</reference>
<dbReference type="Pfam" id="PF04339">
    <property type="entry name" value="FemAB_like"/>
    <property type="match status" value="1"/>
</dbReference>
<dbReference type="PANTHER" id="PTHR47017">
    <property type="entry name" value="ACYL-COA"/>
    <property type="match status" value="1"/>
</dbReference>
<evidence type="ECO:0000313" key="1">
    <source>
        <dbReference type="EMBL" id="RXJ73273.1"/>
    </source>
</evidence>
<gene>
    <name evidence="1" type="ORF">CS022_11130</name>
</gene>
<dbReference type="OrthoDB" id="9776898at2"/>
<name>A0A4Q0YRM5_9GAMM</name>
<protein>
    <submittedName>
        <fullName evidence="1">GNAT family N-acetyltransferase</fullName>
    </submittedName>
</protein>
<proteinExistence type="predicted"/>
<keyword evidence="2" id="KW-1185">Reference proteome</keyword>
<dbReference type="PANTHER" id="PTHR47017:SF1">
    <property type="entry name" value="ACYL-COA"/>
    <property type="match status" value="1"/>
</dbReference>
<dbReference type="InterPro" id="IPR016181">
    <property type="entry name" value="Acyl_CoA_acyltransferase"/>
</dbReference>
<comment type="caution">
    <text evidence="1">The sequence shown here is derived from an EMBL/GenBank/DDBJ whole genome shotgun (WGS) entry which is preliminary data.</text>
</comment>
<dbReference type="EMBL" id="PEIB01000011">
    <property type="protein sequence ID" value="RXJ73273.1"/>
    <property type="molecule type" value="Genomic_DNA"/>
</dbReference>